<keyword evidence="1" id="KW-1133">Transmembrane helix</keyword>
<keyword evidence="1" id="KW-0812">Transmembrane</keyword>
<sequence length="365" mass="42598">MEQQYKKQKIKDKKPIYILSGLIVFFGIFIYFITKPSLLNTAIDKIQISNNINDVKILFERYKFDLLETDELGNKIVSPEFQNAARNKIQSFNPGEDEIADCIKWLPPAKSHINIIVIPDLSKRIVDHENNPDQVKNDSLVLNTIWQSFVEYSKFRQDTKDRLIVDVTDKYQANGQFSKIANNLQFDLSSHKGKSNRLYFTKDKDLQYTQAIDSLYKYGISKTSGADYPHYFERYLIHHLKKPTLFENYINKVIIITDGYLEIGGNKIYTNLIPELKKSPSISYTKKLIDKLELNIPTGIIDLSNTDILICEVNERKSGKKVDLEILYAYWENWFEKMNARKKLIIQREQATDLTKDKIKAFLKN</sequence>
<accession>A0ABT4UG69</accession>
<gene>
    <name evidence="2" type="ORF">O3P16_03040</name>
</gene>
<evidence type="ECO:0008006" key="4">
    <source>
        <dbReference type="Google" id="ProtNLM"/>
    </source>
</evidence>
<protein>
    <recommendedName>
        <fullName evidence="4">VWA domain-containing protein</fullName>
    </recommendedName>
</protein>
<reference evidence="2 3" key="1">
    <citation type="submission" date="2022-12" db="EMBL/GenBank/DDBJ databases">
        <title>Chitinophagaceae gen. sp. nov., a new member of the family Chitinophagaceae, isolated from soil in a chemical factory.</title>
        <authorList>
            <person name="Ke Z."/>
        </authorList>
    </citation>
    <scope>NUCLEOTIDE SEQUENCE [LARGE SCALE GENOMIC DNA]</scope>
    <source>
        <strain evidence="2 3">LY-5</strain>
    </source>
</reference>
<feature type="transmembrane region" description="Helical" evidence="1">
    <location>
        <begin position="16"/>
        <end position="34"/>
    </location>
</feature>
<dbReference type="RefSeq" id="WP_407030100.1">
    <property type="nucleotide sequence ID" value="NZ_JAQGEF010000003.1"/>
</dbReference>
<proteinExistence type="predicted"/>
<dbReference type="Proteomes" id="UP001210231">
    <property type="component" value="Unassembled WGS sequence"/>
</dbReference>
<keyword evidence="3" id="KW-1185">Reference proteome</keyword>
<dbReference type="EMBL" id="JAQGEF010000003">
    <property type="protein sequence ID" value="MDA3613770.1"/>
    <property type="molecule type" value="Genomic_DNA"/>
</dbReference>
<comment type="caution">
    <text evidence="2">The sequence shown here is derived from an EMBL/GenBank/DDBJ whole genome shotgun (WGS) entry which is preliminary data.</text>
</comment>
<keyword evidence="1" id="KW-0472">Membrane</keyword>
<organism evidence="2 3">
    <name type="scientific">Polluticaenibacter yanchengensis</name>
    <dbReference type="NCBI Taxonomy" id="3014562"/>
    <lineage>
        <taxon>Bacteria</taxon>
        <taxon>Pseudomonadati</taxon>
        <taxon>Bacteroidota</taxon>
        <taxon>Chitinophagia</taxon>
        <taxon>Chitinophagales</taxon>
        <taxon>Chitinophagaceae</taxon>
        <taxon>Polluticaenibacter</taxon>
    </lineage>
</organism>
<evidence type="ECO:0000313" key="3">
    <source>
        <dbReference type="Proteomes" id="UP001210231"/>
    </source>
</evidence>
<evidence type="ECO:0000256" key="1">
    <source>
        <dbReference type="SAM" id="Phobius"/>
    </source>
</evidence>
<name>A0ABT4UG69_9BACT</name>
<evidence type="ECO:0000313" key="2">
    <source>
        <dbReference type="EMBL" id="MDA3613770.1"/>
    </source>
</evidence>